<keyword evidence="10 14" id="KW-0503">Monooxygenase</keyword>
<keyword evidence="8" id="KW-0560">Oxidoreductase</keyword>
<dbReference type="PANTHER" id="PTHR38674">
    <property type="entry name" value="ALKANE 1-MONOOXYGENASE 1"/>
    <property type="match status" value="1"/>
</dbReference>
<dbReference type="Pfam" id="PF00487">
    <property type="entry name" value="FA_desaturase"/>
    <property type="match status" value="1"/>
</dbReference>
<dbReference type="PANTHER" id="PTHR38674:SF1">
    <property type="entry name" value="ALKANE 1-MONOOXYGENASE 1"/>
    <property type="match status" value="1"/>
</dbReference>
<evidence type="ECO:0000313" key="14">
    <source>
        <dbReference type="EMBL" id="ACV30052.1"/>
    </source>
</evidence>
<dbReference type="AlphaFoldDB" id="C8CIK0"/>
<keyword evidence="11 12" id="KW-0472">Membrane</keyword>
<dbReference type="GO" id="GO:0046872">
    <property type="term" value="F:metal ion binding"/>
    <property type="evidence" value="ECO:0007669"/>
    <property type="project" value="UniProtKB-KW"/>
</dbReference>
<evidence type="ECO:0000256" key="11">
    <source>
        <dbReference type="ARBA" id="ARBA00023136"/>
    </source>
</evidence>
<keyword evidence="6" id="KW-0479">Metal-binding</keyword>
<evidence type="ECO:0000256" key="6">
    <source>
        <dbReference type="ARBA" id="ARBA00022723"/>
    </source>
</evidence>
<feature type="transmembrane region" description="Helical" evidence="12">
    <location>
        <begin position="103"/>
        <end position="125"/>
    </location>
</feature>
<dbReference type="EMBL" id="GQ406244">
    <property type="protein sequence ID" value="ACV30052.1"/>
    <property type="molecule type" value="Genomic_DNA"/>
</dbReference>
<evidence type="ECO:0000256" key="3">
    <source>
        <dbReference type="ARBA" id="ARBA00022475"/>
    </source>
</evidence>
<evidence type="ECO:0000256" key="2">
    <source>
        <dbReference type="ARBA" id="ARBA00010823"/>
    </source>
</evidence>
<protein>
    <submittedName>
        <fullName evidence="14">Putative alkane 1-monooxygenase</fullName>
    </submittedName>
</protein>
<keyword evidence="9" id="KW-0408">Iron</keyword>
<keyword evidence="7 12" id="KW-1133">Transmembrane helix</keyword>
<evidence type="ECO:0000256" key="10">
    <source>
        <dbReference type="ARBA" id="ARBA00023033"/>
    </source>
</evidence>
<sequence length="369" mass="40360">MGALFHFQFGPLAWTRYALSTLLCVVVIAGVGLGGVALAAAVVVVIGTGFALDELIGDEPETAVAPAPAFCNANLYLAAPALLLLSVVHMQGVSRTEAWRGEALLEMAAAGALVGYLYALIGATVGHELVHRTQSKAALVSANILLAFTFNTSFTVFHLAGHHRYVATLRDPASARRGESWLAFFVRTVWSQTAMGWRLESARLSRQNRSPLSWRNRVLLGQTLSLALVAGAYGLAGLRGMLAFLGTALIGRIAHELINYVQHYGLVRLGGHPVEARHTWNCKRLVSNALQYNLPRHADHHLRPDREFWQLKVNSAAPTLPYGYQTMAMMALVPPVWRRSIGPRLTEWDRTKASDAERRAIAERGWDAL</sequence>
<feature type="transmembrane region" description="Helical" evidence="12">
    <location>
        <begin position="20"/>
        <end position="52"/>
    </location>
</feature>
<feature type="domain" description="Fatty acid desaturase" evidence="13">
    <location>
        <begin position="109"/>
        <end position="322"/>
    </location>
</feature>
<keyword evidence="4" id="KW-0997">Cell inner membrane</keyword>
<evidence type="ECO:0000256" key="9">
    <source>
        <dbReference type="ARBA" id="ARBA00023004"/>
    </source>
</evidence>
<evidence type="ECO:0000259" key="13">
    <source>
        <dbReference type="Pfam" id="PF00487"/>
    </source>
</evidence>
<feature type="transmembrane region" description="Helical" evidence="12">
    <location>
        <begin position="73"/>
        <end position="91"/>
    </location>
</feature>
<proteinExistence type="inferred from homology"/>
<feature type="transmembrane region" description="Helical" evidence="12">
    <location>
        <begin position="218"/>
        <end position="236"/>
    </location>
</feature>
<keyword evidence="3" id="KW-1003">Cell membrane</keyword>
<organism evidence="14">
    <name type="scientific">uncultured bacterium B7P37metaSE</name>
    <dbReference type="NCBI Taxonomy" id="670783"/>
    <lineage>
        <taxon>Bacteria</taxon>
        <taxon>environmental samples</taxon>
    </lineage>
</organism>
<comment type="subcellular location">
    <subcellularLocation>
        <location evidence="1">Cell inner membrane</location>
        <topology evidence="1">Multi-pass membrane protein</topology>
    </subcellularLocation>
</comment>
<evidence type="ECO:0000256" key="8">
    <source>
        <dbReference type="ARBA" id="ARBA00023002"/>
    </source>
</evidence>
<dbReference type="GO" id="GO:0006629">
    <property type="term" value="P:lipid metabolic process"/>
    <property type="evidence" value="ECO:0007669"/>
    <property type="project" value="InterPro"/>
</dbReference>
<dbReference type="InterPro" id="IPR033885">
    <property type="entry name" value="AlkB/XylM"/>
</dbReference>
<evidence type="ECO:0000256" key="1">
    <source>
        <dbReference type="ARBA" id="ARBA00004429"/>
    </source>
</evidence>
<evidence type="ECO:0000256" key="12">
    <source>
        <dbReference type="SAM" id="Phobius"/>
    </source>
</evidence>
<evidence type="ECO:0000256" key="4">
    <source>
        <dbReference type="ARBA" id="ARBA00022519"/>
    </source>
</evidence>
<dbReference type="InterPro" id="IPR005804">
    <property type="entry name" value="FA_desaturase_dom"/>
</dbReference>
<reference evidence="14" key="1">
    <citation type="submission" date="2009-07" db="EMBL/GenBank/DDBJ databases">
        <title>Construction of a metagenomic library and prospecting for genes involved in antibiotic biosynthesis.</title>
        <authorList>
            <person name="Schuch V."/>
            <person name="Gomes E.S."/>
            <person name="Lemos E.G.M."/>
        </authorList>
    </citation>
    <scope>NUCLEOTIDE SEQUENCE</scope>
</reference>
<comment type="similarity">
    <text evidence="2">Belongs to the fatty acid desaturase type 1 family. AlkB subfamily.</text>
</comment>
<dbReference type="GO" id="GO:0004497">
    <property type="term" value="F:monooxygenase activity"/>
    <property type="evidence" value="ECO:0007669"/>
    <property type="project" value="UniProtKB-KW"/>
</dbReference>
<name>C8CIK0_9BACT</name>
<dbReference type="CDD" id="cd03512">
    <property type="entry name" value="Alkane-hydroxylase"/>
    <property type="match status" value="1"/>
</dbReference>
<evidence type="ECO:0000256" key="5">
    <source>
        <dbReference type="ARBA" id="ARBA00022692"/>
    </source>
</evidence>
<feature type="transmembrane region" description="Helical" evidence="12">
    <location>
        <begin position="137"/>
        <end position="160"/>
    </location>
</feature>
<keyword evidence="5 12" id="KW-0812">Transmembrane</keyword>
<evidence type="ECO:0000256" key="7">
    <source>
        <dbReference type="ARBA" id="ARBA00022989"/>
    </source>
</evidence>
<dbReference type="GO" id="GO:0005886">
    <property type="term" value="C:plasma membrane"/>
    <property type="evidence" value="ECO:0007669"/>
    <property type="project" value="UniProtKB-SubCell"/>
</dbReference>
<accession>C8CIK0</accession>